<reference evidence="1 2" key="1">
    <citation type="journal article" date="2018" name="Nat. Biotechnol.">
        <title>A standardized bacterial taxonomy based on genome phylogeny substantially revises the tree of life.</title>
        <authorList>
            <person name="Parks D.H."/>
            <person name="Chuvochina M."/>
            <person name="Waite D.W."/>
            <person name="Rinke C."/>
            <person name="Skarshewski A."/>
            <person name="Chaumeil P.A."/>
            <person name="Hugenholtz P."/>
        </authorList>
    </citation>
    <scope>NUCLEOTIDE SEQUENCE [LARGE SCALE GENOMIC DNA]</scope>
    <source>
        <strain evidence="1">UBA8707</strain>
    </source>
</reference>
<evidence type="ECO:0000313" key="2">
    <source>
        <dbReference type="Proteomes" id="UP000264753"/>
    </source>
</evidence>
<evidence type="ECO:0000313" key="1">
    <source>
        <dbReference type="EMBL" id="HBV00071.1"/>
    </source>
</evidence>
<accession>A0A358HY21</accession>
<dbReference type="Proteomes" id="UP000264753">
    <property type="component" value="Unassembled WGS sequence"/>
</dbReference>
<dbReference type="AlphaFoldDB" id="A0A358HY21"/>
<protein>
    <submittedName>
        <fullName evidence="1">MarR family transcriptional regulator</fullName>
    </submittedName>
</protein>
<organism evidence="1 2">
    <name type="scientific">Thalassospira lucentensis</name>
    <dbReference type="NCBI Taxonomy" id="168935"/>
    <lineage>
        <taxon>Bacteria</taxon>
        <taxon>Pseudomonadati</taxon>
        <taxon>Pseudomonadota</taxon>
        <taxon>Alphaproteobacteria</taxon>
        <taxon>Rhodospirillales</taxon>
        <taxon>Thalassospiraceae</taxon>
        <taxon>Thalassospira</taxon>
    </lineage>
</organism>
<gene>
    <name evidence="1" type="ORF">DEF21_19505</name>
</gene>
<comment type="caution">
    <text evidence="1">The sequence shown here is derived from an EMBL/GenBank/DDBJ whole genome shotgun (WGS) entry which is preliminary data.</text>
</comment>
<dbReference type="EMBL" id="DOOG01000160">
    <property type="protein sequence ID" value="HBV00071.1"/>
    <property type="molecule type" value="Genomic_DNA"/>
</dbReference>
<proteinExistence type="predicted"/>
<name>A0A358HY21_9PROT</name>
<feature type="non-terminal residue" evidence="1">
    <location>
        <position position="28"/>
    </location>
</feature>
<sequence>MSEAYWQDILVALRQIIRATDLHSKRMM</sequence>